<dbReference type="OrthoDB" id="5572330at2759"/>
<evidence type="ECO:0000256" key="1">
    <source>
        <dbReference type="SAM" id="MobiDB-lite"/>
    </source>
</evidence>
<accession>A0A9W8GC92</accession>
<organism evidence="2 3">
    <name type="scientific">Coemansia spiralis</name>
    <dbReference type="NCBI Taxonomy" id="417178"/>
    <lineage>
        <taxon>Eukaryota</taxon>
        <taxon>Fungi</taxon>
        <taxon>Fungi incertae sedis</taxon>
        <taxon>Zoopagomycota</taxon>
        <taxon>Kickxellomycotina</taxon>
        <taxon>Kickxellomycetes</taxon>
        <taxon>Kickxellales</taxon>
        <taxon>Kickxellaceae</taxon>
        <taxon>Coemansia</taxon>
    </lineage>
</organism>
<feature type="compositionally biased region" description="Polar residues" evidence="1">
    <location>
        <begin position="191"/>
        <end position="201"/>
    </location>
</feature>
<protein>
    <submittedName>
        <fullName evidence="2">Uncharacterized protein</fullName>
    </submittedName>
</protein>
<reference evidence="2" key="1">
    <citation type="submission" date="2022-07" db="EMBL/GenBank/DDBJ databases">
        <title>Phylogenomic reconstructions and comparative analyses of Kickxellomycotina fungi.</title>
        <authorList>
            <person name="Reynolds N.K."/>
            <person name="Stajich J.E."/>
            <person name="Barry K."/>
            <person name="Grigoriev I.V."/>
            <person name="Crous P."/>
            <person name="Smith M.E."/>
        </authorList>
    </citation>
    <scope>NUCLEOTIDE SEQUENCE</scope>
    <source>
        <strain evidence="2">NRRL 3115</strain>
    </source>
</reference>
<sequence>MDVRLDEFSSSQFDVKGWLNQQFASLDMDAAFDVSSALAQKTAAIDNTGGSNNKSANRLGTESMTQRLTTQLHFLATNSQQGSDRIKARFRHQAAQIVRDIAALTKLIQHTQQRISELSLQINAQNATTRVVERVVEIGTVRHQLQRSVSALDYLRSYTNLPQKINALLASGDLTQAWELVDSIASATIASDNPGQQQQTEEGMGPSASAAELDPNDINNYKEQIRLAAMEKLSISISNHDAEATTAISKLLALHGYGNKVEPVFVELRAKLGLKKLKTATTEAASNMDNKTIDGLLSLVVDLISQERAFIDATDLQASATSLLEQLLELYFEALQPCITAKIAELQYASSNPDSDDSAGDMTDVAPVIDFYQMLVSYYSEVAEMLNSSNLSVGNSSSNSNDILSRPIPRSLCLLFEPFVRYMRSTLVELQINSIRKGSLLRLKEVADAESEQIEAFVRESSELILEVFVEVDQALSRAFAFVPTSFLNAAISQIVTLVDEVAILITDKLTKIADRTGIPSTAFNDYSLLPLSQSSGGFGKQKTVASAESGTLFNGVIYQPLASEEKLDAVTDIVGVSILSRLFSQCTTALSNSIIKQWGEQAELLSHRYSTTNSGISTEKDESISLLLGALMESCATAAEMEEITARIGYIAEPSGVSAIVASLATLSRSTASALILAMSSPFCAPLLRIPELSVWHSNRESKSSMNILVPQFSCSPSEEAVEIGEKMHILLPELEQVEAMDIQSIRGIQLDTQLETLFAYVLTWLAKDRRATAIVDDKGGTEVGKNSNHSSFGEYDEQTLPIQHILSLVLDVILQNIARQVCKIEPPLSDTGHEQLAADVDYIASVVSSFTTLSCAEFEEIRQSLVRGSSNNTSATASGNVEPTITSNEQPTRTTESEDIAKIRDKMQALLN</sequence>
<gene>
    <name evidence="2" type="ORF">GGI25_000566</name>
</gene>
<dbReference type="AlphaFoldDB" id="A0A9W8GC92"/>
<dbReference type="EMBL" id="JANBTW010000004">
    <property type="protein sequence ID" value="KAJ2680593.1"/>
    <property type="molecule type" value="Genomic_DNA"/>
</dbReference>
<dbReference type="Proteomes" id="UP001151518">
    <property type="component" value="Unassembled WGS sequence"/>
</dbReference>
<evidence type="ECO:0000313" key="2">
    <source>
        <dbReference type="EMBL" id="KAJ2680593.1"/>
    </source>
</evidence>
<evidence type="ECO:0000313" key="3">
    <source>
        <dbReference type="Proteomes" id="UP001151518"/>
    </source>
</evidence>
<feature type="region of interest" description="Disordered" evidence="1">
    <location>
        <begin position="191"/>
        <end position="214"/>
    </location>
</feature>
<feature type="region of interest" description="Disordered" evidence="1">
    <location>
        <begin position="871"/>
        <end position="900"/>
    </location>
</feature>
<comment type="caution">
    <text evidence="2">The sequence shown here is derived from an EMBL/GenBank/DDBJ whole genome shotgun (WGS) entry which is preliminary data.</text>
</comment>
<feature type="compositionally biased region" description="Polar residues" evidence="1">
    <location>
        <begin position="883"/>
        <end position="896"/>
    </location>
</feature>
<name>A0A9W8GC92_9FUNG</name>
<feature type="compositionally biased region" description="Low complexity" evidence="1">
    <location>
        <begin position="871"/>
        <end position="882"/>
    </location>
</feature>
<proteinExistence type="predicted"/>